<dbReference type="CDD" id="cd05233">
    <property type="entry name" value="SDR_c"/>
    <property type="match status" value="1"/>
</dbReference>
<dbReference type="PANTHER" id="PTHR24321">
    <property type="entry name" value="DEHYDROGENASES, SHORT CHAIN"/>
    <property type="match status" value="1"/>
</dbReference>
<dbReference type="Pfam" id="PF13561">
    <property type="entry name" value="adh_short_C2"/>
    <property type="match status" value="1"/>
</dbReference>
<protein>
    <submittedName>
        <fullName evidence="5">Unannotated protein</fullName>
    </submittedName>
</protein>
<dbReference type="GO" id="GO:0016491">
    <property type="term" value="F:oxidoreductase activity"/>
    <property type="evidence" value="ECO:0007669"/>
    <property type="project" value="UniProtKB-KW"/>
</dbReference>
<dbReference type="SUPFAM" id="SSF51735">
    <property type="entry name" value="NAD(P)-binding Rossmann-fold domains"/>
    <property type="match status" value="1"/>
</dbReference>
<dbReference type="PRINTS" id="PR00081">
    <property type="entry name" value="GDHRDH"/>
</dbReference>
<dbReference type="FunFam" id="3.40.50.720:FF:000084">
    <property type="entry name" value="Short-chain dehydrogenase reductase"/>
    <property type="match status" value="1"/>
</dbReference>
<dbReference type="InterPro" id="IPR002347">
    <property type="entry name" value="SDR_fam"/>
</dbReference>
<evidence type="ECO:0000256" key="1">
    <source>
        <dbReference type="ARBA" id="ARBA00006484"/>
    </source>
</evidence>
<feature type="domain" description="Ketoreductase" evidence="4">
    <location>
        <begin position="19"/>
        <end position="202"/>
    </location>
</feature>
<name>A0A6J6C6C6_9ZZZZ</name>
<evidence type="ECO:0000313" key="5">
    <source>
        <dbReference type="EMBL" id="CAB4546852.1"/>
    </source>
</evidence>
<evidence type="ECO:0000256" key="3">
    <source>
        <dbReference type="ARBA" id="ARBA00023027"/>
    </source>
</evidence>
<dbReference type="PANTHER" id="PTHR24321:SF8">
    <property type="entry name" value="ESTRADIOL 17-BETA-DEHYDROGENASE 8-RELATED"/>
    <property type="match status" value="1"/>
</dbReference>
<dbReference type="InterPro" id="IPR036291">
    <property type="entry name" value="NAD(P)-bd_dom_sf"/>
</dbReference>
<gene>
    <name evidence="5" type="ORF">UFOPK1493_00743</name>
</gene>
<dbReference type="AlphaFoldDB" id="A0A6J6C6C6"/>
<keyword evidence="3" id="KW-0520">NAD</keyword>
<sequence length="284" mass="29261">MGTNATTDEGVRSGKLAGRTAVVIGGHSGFGEAISRLFAAEGANVVIGARRRDLVDEVADSIGGVGATCDITDDDQVQALVAAATDAYGDIHVAVNCAGFEQSTPIAELTPDKLHSMHAVQLSGALFCMRHFGNAMAAHGQGGAFLSLSSLTAHNPSRGLAAYASAKAGVEYATKIAAVEYGAQQVRFNAIAASLIETPMTARIFRVEPVIRALDEITPLGRPGTVDDIAKAALFLCGPDGGYITGQTLCVDGGASLLMLPTPQMFADVSRRWQEARAGEAGTG</sequence>
<proteinExistence type="inferred from homology"/>
<keyword evidence="2" id="KW-0560">Oxidoreductase</keyword>
<accession>A0A6J6C6C6</accession>
<evidence type="ECO:0000256" key="2">
    <source>
        <dbReference type="ARBA" id="ARBA00023002"/>
    </source>
</evidence>
<dbReference type="InterPro" id="IPR057326">
    <property type="entry name" value="KR_dom"/>
</dbReference>
<dbReference type="EMBL" id="CAEZSR010000017">
    <property type="protein sequence ID" value="CAB4546852.1"/>
    <property type="molecule type" value="Genomic_DNA"/>
</dbReference>
<reference evidence="5" key="1">
    <citation type="submission" date="2020-05" db="EMBL/GenBank/DDBJ databases">
        <authorList>
            <person name="Chiriac C."/>
            <person name="Salcher M."/>
            <person name="Ghai R."/>
            <person name="Kavagutti S V."/>
        </authorList>
    </citation>
    <scope>NUCLEOTIDE SEQUENCE</scope>
</reference>
<organism evidence="5">
    <name type="scientific">freshwater metagenome</name>
    <dbReference type="NCBI Taxonomy" id="449393"/>
    <lineage>
        <taxon>unclassified sequences</taxon>
        <taxon>metagenomes</taxon>
        <taxon>ecological metagenomes</taxon>
    </lineage>
</organism>
<dbReference type="SMART" id="SM00822">
    <property type="entry name" value="PKS_KR"/>
    <property type="match status" value="1"/>
</dbReference>
<evidence type="ECO:0000259" key="4">
    <source>
        <dbReference type="SMART" id="SM00822"/>
    </source>
</evidence>
<dbReference type="Gene3D" id="3.40.50.720">
    <property type="entry name" value="NAD(P)-binding Rossmann-like Domain"/>
    <property type="match status" value="1"/>
</dbReference>
<comment type="similarity">
    <text evidence="1">Belongs to the short-chain dehydrogenases/reductases (SDR) family.</text>
</comment>